<evidence type="ECO:0000313" key="3">
    <source>
        <dbReference type="Proteomes" id="UP000663722"/>
    </source>
</evidence>
<proteinExistence type="predicted"/>
<dbReference type="AlphaFoldDB" id="A0A975GPL4"/>
<dbReference type="InterPro" id="IPR000835">
    <property type="entry name" value="HTH_MarR-typ"/>
</dbReference>
<dbReference type="PANTHER" id="PTHR33164:SF89">
    <property type="entry name" value="MARR FAMILY REGULATORY PROTEIN"/>
    <property type="match status" value="1"/>
</dbReference>
<dbReference type="SUPFAM" id="SSF46785">
    <property type="entry name" value="Winged helix' DNA-binding domain"/>
    <property type="match status" value="1"/>
</dbReference>
<dbReference type="EMBL" id="CP061800">
    <property type="protein sequence ID" value="QTA89141.1"/>
    <property type="molecule type" value="Genomic_DNA"/>
</dbReference>
<dbReference type="PROSITE" id="PS50995">
    <property type="entry name" value="HTH_MARR_2"/>
    <property type="match status" value="1"/>
</dbReference>
<dbReference type="GO" id="GO:0006950">
    <property type="term" value="P:response to stress"/>
    <property type="evidence" value="ECO:0007669"/>
    <property type="project" value="TreeGrafter"/>
</dbReference>
<accession>A0A975GPL4</accession>
<evidence type="ECO:0000313" key="2">
    <source>
        <dbReference type="EMBL" id="QTA89141.1"/>
    </source>
</evidence>
<dbReference type="PRINTS" id="PR00598">
    <property type="entry name" value="HTHMARR"/>
</dbReference>
<dbReference type="PANTHER" id="PTHR33164">
    <property type="entry name" value="TRANSCRIPTIONAL REGULATOR, MARR FAMILY"/>
    <property type="match status" value="1"/>
</dbReference>
<dbReference type="InterPro" id="IPR039422">
    <property type="entry name" value="MarR/SlyA-like"/>
</dbReference>
<dbReference type="GO" id="GO:0003700">
    <property type="term" value="F:DNA-binding transcription factor activity"/>
    <property type="evidence" value="ECO:0007669"/>
    <property type="project" value="InterPro"/>
</dbReference>
<gene>
    <name evidence="2" type="ORF">dnm_051900</name>
</gene>
<keyword evidence="3" id="KW-1185">Reference proteome</keyword>
<reference evidence="2" key="1">
    <citation type="journal article" date="2021" name="Microb. Physiol.">
        <title>Proteogenomic Insights into the Physiology of Marine, Sulfate-Reducing, Filamentous Desulfonema limicola and Desulfonema magnum.</title>
        <authorList>
            <person name="Schnaars V."/>
            <person name="Wohlbrand L."/>
            <person name="Scheve S."/>
            <person name="Hinrichs C."/>
            <person name="Reinhardt R."/>
            <person name="Rabus R."/>
        </authorList>
    </citation>
    <scope>NUCLEOTIDE SEQUENCE</scope>
    <source>
        <strain evidence="2">4be13</strain>
    </source>
</reference>
<dbReference type="Pfam" id="PF01047">
    <property type="entry name" value="MarR"/>
    <property type="match status" value="1"/>
</dbReference>
<name>A0A975GPL4_9BACT</name>
<dbReference type="InterPro" id="IPR036388">
    <property type="entry name" value="WH-like_DNA-bd_sf"/>
</dbReference>
<feature type="domain" description="HTH marR-type" evidence="1">
    <location>
        <begin position="12"/>
        <end position="144"/>
    </location>
</feature>
<dbReference type="Gene3D" id="1.10.10.10">
    <property type="entry name" value="Winged helix-like DNA-binding domain superfamily/Winged helix DNA-binding domain"/>
    <property type="match status" value="1"/>
</dbReference>
<dbReference type="RefSeq" id="WP_246556000.1">
    <property type="nucleotide sequence ID" value="NZ_CP061800.1"/>
</dbReference>
<dbReference type="SMART" id="SM00347">
    <property type="entry name" value="HTH_MARR"/>
    <property type="match status" value="1"/>
</dbReference>
<dbReference type="KEGG" id="dmm:dnm_051900"/>
<sequence length="175" mass="19785">MNEKNHIQHSVCDEVLIALRRIIQSIDLHSRYLVRQFGLTGPQLIILQELSRLGEISVGELSKAISLSQATVTGILERLAKRNLITRRRSDIDRRRVLVQATPACKELLKNAPPPMQESFIRQFSNLQDWEQMMILSSLQRLVSMTDAKKIDASPFLTTGPIDLATEKNGNVNGR</sequence>
<protein>
    <submittedName>
        <fullName evidence="2">MarR-type HTH domain-containing protein</fullName>
    </submittedName>
</protein>
<evidence type="ECO:0000259" key="1">
    <source>
        <dbReference type="PROSITE" id="PS50995"/>
    </source>
</evidence>
<dbReference type="InterPro" id="IPR036390">
    <property type="entry name" value="WH_DNA-bd_sf"/>
</dbReference>
<dbReference type="Proteomes" id="UP000663722">
    <property type="component" value="Chromosome"/>
</dbReference>
<organism evidence="2 3">
    <name type="scientific">Desulfonema magnum</name>
    <dbReference type="NCBI Taxonomy" id="45655"/>
    <lineage>
        <taxon>Bacteria</taxon>
        <taxon>Pseudomonadati</taxon>
        <taxon>Thermodesulfobacteriota</taxon>
        <taxon>Desulfobacteria</taxon>
        <taxon>Desulfobacterales</taxon>
        <taxon>Desulfococcaceae</taxon>
        <taxon>Desulfonema</taxon>
    </lineage>
</organism>